<evidence type="ECO:0000313" key="2">
    <source>
        <dbReference type="EMBL" id="MCW4473853.1"/>
    </source>
</evidence>
<dbReference type="RefSeq" id="WP_265128849.1">
    <property type="nucleotide sequence ID" value="NZ_JAPCHY010000014.1"/>
</dbReference>
<gene>
    <name evidence="2" type="ORF">OK345_15235</name>
</gene>
<keyword evidence="3" id="KW-1185">Reference proteome</keyword>
<accession>A0ABT3JZD6</accession>
<reference evidence="2 3" key="1">
    <citation type="submission" date="2022-10" db="EMBL/GenBank/DDBJ databases">
        <title>Xanthomonas sp. H13-6.</title>
        <authorList>
            <person name="Liu X."/>
            <person name="Deng Z."/>
            <person name="Jiang Y."/>
            <person name="Yu T."/>
            <person name="Ai J."/>
        </authorList>
    </citation>
    <scope>NUCLEOTIDE SEQUENCE [LARGE SCALE GENOMIC DNA]</scope>
    <source>
        <strain evidence="2 3">H13-6</strain>
    </source>
</reference>
<dbReference type="EMBL" id="JAPCHY010000014">
    <property type="protein sequence ID" value="MCW4473853.1"/>
    <property type="molecule type" value="Genomic_DNA"/>
</dbReference>
<sequence length="66" mass="7359">MSAMHLGWVGAIAAWSLFPLRMLVDRSMQWNERRAWALACAVAPIIAYVVFLIHRAIHASPDARAA</sequence>
<proteinExistence type="predicted"/>
<evidence type="ECO:0008006" key="4">
    <source>
        <dbReference type="Google" id="ProtNLM"/>
    </source>
</evidence>
<feature type="transmembrane region" description="Helical" evidence="1">
    <location>
        <begin position="6"/>
        <end position="24"/>
    </location>
</feature>
<dbReference type="Proteomes" id="UP001209922">
    <property type="component" value="Unassembled WGS sequence"/>
</dbReference>
<evidence type="ECO:0000313" key="3">
    <source>
        <dbReference type="Proteomes" id="UP001209922"/>
    </source>
</evidence>
<evidence type="ECO:0000256" key="1">
    <source>
        <dbReference type="SAM" id="Phobius"/>
    </source>
</evidence>
<keyword evidence="1" id="KW-0472">Membrane</keyword>
<keyword evidence="1" id="KW-1133">Transmembrane helix</keyword>
<organism evidence="2 3">
    <name type="scientific">Xanthomonas chitinilytica</name>
    <dbReference type="NCBI Taxonomy" id="2989819"/>
    <lineage>
        <taxon>Bacteria</taxon>
        <taxon>Pseudomonadati</taxon>
        <taxon>Pseudomonadota</taxon>
        <taxon>Gammaproteobacteria</taxon>
        <taxon>Lysobacterales</taxon>
        <taxon>Lysobacteraceae</taxon>
        <taxon>Xanthomonas</taxon>
    </lineage>
</organism>
<feature type="transmembrane region" description="Helical" evidence="1">
    <location>
        <begin position="36"/>
        <end position="57"/>
    </location>
</feature>
<keyword evidence="1" id="KW-0812">Transmembrane</keyword>
<protein>
    <recommendedName>
        <fullName evidence="4">Cardiolipin synthase N-terminal domain-containing protein</fullName>
    </recommendedName>
</protein>
<name>A0ABT3JZD6_9XANT</name>
<comment type="caution">
    <text evidence="2">The sequence shown here is derived from an EMBL/GenBank/DDBJ whole genome shotgun (WGS) entry which is preliminary data.</text>
</comment>